<dbReference type="PANTHER" id="PTHR43375:SF1">
    <property type="entry name" value="OROTIDINE 5'-PHOSPHATE DECARBOXYLASE"/>
    <property type="match status" value="1"/>
</dbReference>
<evidence type="ECO:0000259" key="8">
    <source>
        <dbReference type="SMART" id="SM00934"/>
    </source>
</evidence>
<evidence type="ECO:0000313" key="9">
    <source>
        <dbReference type="EMBL" id="MDF8264153.1"/>
    </source>
</evidence>
<evidence type="ECO:0000256" key="7">
    <source>
        <dbReference type="HAMAP-Rule" id="MF_01215"/>
    </source>
</evidence>
<dbReference type="CDD" id="cd04725">
    <property type="entry name" value="OMP_decarboxylase_like"/>
    <property type="match status" value="1"/>
</dbReference>
<dbReference type="InterPro" id="IPR001754">
    <property type="entry name" value="OMPdeCOase_dom"/>
</dbReference>
<dbReference type="InterPro" id="IPR011060">
    <property type="entry name" value="RibuloseP-bd_barrel"/>
</dbReference>
<dbReference type="GO" id="GO:0004590">
    <property type="term" value="F:orotidine-5'-phosphate decarboxylase activity"/>
    <property type="evidence" value="ECO:0007669"/>
    <property type="project" value="UniProtKB-EC"/>
</dbReference>
<keyword evidence="5 7" id="KW-0456">Lyase</keyword>
<comment type="caution">
    <text evidence="9">The sequence shown here is derived from an EMBL/GenBank/DDBJ whole genome shotgun (WGS) entry which is preliminary data.</text>
</comment>
<dbReference type="InterPro" id="IPR011995">
    <property type="entry name" value="OMPdecase_type-2"/>
</dbReference>
<dbReference type="Proteomes" id="UP001528912">
    <property type="component" value="Unassembled WGS sequence"/>
</dbReference>
<evidence type="ECO:0000256" key="3">
    <source>
        <dbReference type="ARBA" id="ARBA00022793"/>
    </source>
</evidence>
<feature type="active site" description="Proton donor" evidence="7">
    <location>
        <position position="100"/>
    </location>
</feature>
<dbReference type="RefSeq" id="WP_277191776.1">
    <property type="nucleotide sequence ID" value="NZ_JAROAV010000024.1"/>
</dbReference>
<reference evidence="9 10" key="1">
    <citation type="submission" date="2023-03" db="EMBL/GenBank/DDBJ databases">
        <title>YIM 133296 draft genome.</title>
        <authorList>
            <person name="Xiong L."/>
        </authorList>
    </citation>
    <scope>NUCLEOTIDE SEQUENCE [LARGE SCALE GENOMIC DNA]</scope>
    <source>
        <strain evidence="9 10">YIM 133296</strain>
    </source>
</reference>
<accession>A0ABT6C5D6</accession>
<dbReference type="SUPFAM" id="SSF51366">
    <property type="entry name" value="Ribulose-phoshate binding barrel"/>
    <property type="match status" value="1"/>
</dbReference>
<protein>
    <recommendedName>
        <fullName evidence="7">Orotidine 5'-phosphate decarboxylase</fullName>
        <ecNumber evidence="7">4.1.1.23</ecNumber>
    </recommendedName>
    <alternativeName>
        <fullName evidence="7">OMP decarboxylase</fullName>
        <shortName evidence="7">OMPDCase</shortName>
        <shortName evidence="7">OMPdecase</shortName>
    </alternativeName>
</protein>
<keyword evidence="4 7" id="KW-0665">Pyrimidine biosynthesis</keyword>
<evidence type="ECO:0000256" key="5">
    <source>
        <dbReference type="ARBA" id="ARBA00023239"/>
    </source>
</evidence>
<dbReference type="EMBL" id="JAROAV010000024">
    <property type="protein sequence ID" value="MDF8264153.1"/>
    <property type="molecule type" value="Genomic_DNA"/>
</dbReference>
<evidence type="ECO:0000256" key="4">
    <source>
        <dbReference type="ARBA" id="ARBA00022975"/>
    </source>
</evidence>
<dbReference type="Pfam" id="PF00215">
    <property type="entry name" value="OMPdecase"/>
    <property type="match status" value="1"/>
</dbReference>
<evidence type="ECO:0000256" key="1">
    <source>
        <dbReference type="ARBA" id="ARBA00004861"/>
    </source>
</evidence>
<dbReference type="Gene3D" id="3.20.20.70">
    <property type="entry name" value="Aldolase class I"/>
    <property type="match status" value="1"/>
</dbReference>
<dbReference type="HAMAP" id="MF_01215">
    <property type="entry name" value="OMPdecase_type2"/>
    <property type="match status" value="1"/>
</dbReference>
<organism evidence="9 10">
    <name type="scientific">Luteipulveratus flavus</name>
    <dbReference type="NCBI Taxonomy" id="3031728"/>
    <lineage>
        <taxon>Bacteria</taxon>
        <taxon>Bacillati</taxon>
        <taxon>Actinomycetota</taxon>
        <taxon>Actinomycetes</taxon>
        <taxon>Micrococcales</taxon>
        <taxon>Dermacoccaceae</taxon>
        <taxon>Luteipulveratus</taxon>
    </lineage>
</organism>
<dbReference type="InterPro" id="IPR013785">
    <property type="entry name" value="Aldolase_TIM"/>
</dbReference>
<comment type="pathway">
    <text evidence="1 7">Pyrimidine metabolism; UMP biosynthesis via de novo pathway; UMP from orotate: step 2/2.</text>
</comment>
<evidence type="ECO:0000256" key="2">
    <source>
        <dbReference type="ARBA" id="ARBA00008847"/>
    </source>
</evidence>
<evidence type="ECO:0000256" key="6">
    <source>
        <dbReference type="ARBA" id="ARBA00049157"/>
    </source>
</evidence>
<keyword evidence="10" id="KW-1185">Reference proteome</keyword>
<name>A0ABT6C5D6_9MICO</name>
<feature type="domain" description="Orotidine 5'-phosphate decarboxylase" evidence="8">
    <location>
        <begin position="21"/>
        <end position="273"/>
    </location>
</feature>
<proteinExistence type="inferred from homology"/>
<dbReference type="SMART" id="SM00934">
    <property type="entry name" value="OMPdecase"/>
    <property type="match status" value="1"/>
</dbReference>
<dbReference type="NCBIfam" id="TIGR02127">
    <property type="entry name" value="pyrF_sub2"/>
    <property type="match status" value="1"/>
</dbReference>
<dbReference type="EC" id="4.1.1.23" evidence="7"/>
<comment type="similarity">
    <text evidence="2 7">Belongs to the OMP decarboxylase family. Type 2 subfamily.</text>
</comment>
<gene>
    <name evidence="7 9" type="primary">pyrF</name>
    <name evidence="9" type="ORF">P4R38_07870</name>
</gene>
<comment type="catalytic activity">
    <reaction evidence="6 7">
        <text>orotidine 5'-phosphate + H(+) = UMP + CO2</text>
        <dbReference type="Rhea" id="RHEA:11596"/>
        <dbReference type="ChEBI" id="CHEBI:15378"/>
        <dbReference type="ChEBI" id="CHEBI:16526"/>
        <dbReference type="ChEBI" id="CHEBI:57538"/>
        <dbReference type="ChEBI" id="CHEBI:57865"/>
        <dbReference type="EC" id="4.1.1.23"/>
    </reaction>
</comment>
<evidence type="ECO:0000313" key="10">
    <source>
        <dbReference type="Proteomes" id="UP001528912"/>
    </source>
</evidence>
<keyword evidence="3 7" id="KW-0210">Decarboxylase</keyword>
<sequence>MSTPVATFGARLTEAVDRFGPLCPGIDPHASLLSDWGLADDVDGLRRFADICLEAYAGRVAVVKPQSAFFERHGSRGVAVLEDVLAALRGSGTLSLLDVKRGDIGSTMGAYADAYLSDASPLRADAVTVSPYLGFGSLAPAVDLARETGRGLFVLAMTSNPEGASVQHAVRDGVTVAQTVIDGVTALNAAESTRLASFGLVTGATIGKDLADLGLTDALATSRAPLLAPGLGAQGATIDDIRRGFGAAESQVLPAVSRGLLAAGPDPLALRAATERATQEAAALRP</sequence>
<dbReference type="PANTHER" id="PTHR43375">
    <property type="entry name" value="OROTIDINE 5'-PHOSPHATE DECARBOXYLASE"/>
    <property type="match status" value="1"/>
</dbReference>